<dbReference type="AlphaFoldDB" id="A0A4Q1KCI2"/>
<reference evidence="3" key="1">
    <citation type="submission" date="2019-01" db="EMBL/GenBank/DDBJ databases">
        <title>Cytophagaceae bacterium strain CAR-16.</title>
        <authorList>
            <person name="Chen W.-M."/>
        </authorList>
    </citation>
    <scope>NUCLEOTIDE SEQUENCE [LARGE SCALE GENOMIC DNA]</scope>
    <source>
        <strain evidence="3">WWJ-16</strain>
    </source>
</reference>
<name>A0A4Q1KCI2_9FLAO</name>
<dbReference type="Pfam" id="PF09359">
    <property type="entry name" value="VTC"/>
    <property type="match status" value="1"/>
</dbReference>
<evidence type="ECO:0000259" key="1">
    <source>
        <dbReference type="Pfam" id="PF09359"/>
    </source>
</evidence>
<keyword evidence="3" id="KW-1185">Reference proteome</keyword>
<dbReference type="Gene3D" id="3.20.100.30">
    <property type="entry name" value="VTC, catalytic tunnel domain"/>
    <property type="match status" value="1"/>
</dbReference>
<protein>
    <submittedName>
        <fullName evidence="2">Polyphosphate polymerase domain-containing protein</fullName>
    </submittedName>
</protein>
<evidence type="ECO:0000313" key="3">
    <source>
        <dbReference type="Proteomes" id="UP000289857"/>
    </source>
</evidence>
<organism evidence="2 3">
    <name type="scientific">Flavobacterium stagni</name>
    <dbReference type="NCBI Taxonomy" id="2506421"/>
    <lineage>
        <taxon>Bacteria</taxon>
        <taxon>Pseudomonadati</taxon>
        <taxon>Bacteroidota</taxon>
        <taxon>Flavobacteriia</taxon>
        <taxon>Flavobacteriales</taxon>
        <taxon>Flavobacteriaceae</taxon>
        <taxon>Flavobacterium</taxon>
    </lineage>
</organism>
<evidence type="ECO:0000313" key="2">
    <source>
        <dbReference type="EMBL" id="RXR24637.1"/>
    </source>
</evidence>
<gene>
    <name evidence="2" type="ORF">EQG61_04105</name>
</gene>
<dbReference type="InterPro" id="IPR042267">
    <property type="entry name" value="VTC_sf"/>
</dbReference>
<dbReference type="CDD" id="cd07750">
    <property type="entry name" value="PolyPPase_VTC_like"/>
    <property type="match status" value="1"/>
</dbReference>
<dbReference type="InterPro" id="IPR018966">
    <property type="entry name" value="VTC_domain"/>
</dbReference>
<feature type="domain" description="VTC" evidence="1">
    <location>
        <begin position="28"/>
        <end position="230"/>
    </location>
</feature>
<dbReference type="OrthoDB" id="148766at2"/>
<dbReference type="GO" id="GO:0006799">
    <property type="term" value="P:polyphosphate biosynthetic process"/>
    <property type="evidence" value="ECO:0007669"/>
    <property type="project" value="UniProtKB-ARBA"/>
</dbReference>
<sequence length="260" mass="30533">MNLHPLHPTIQRLQGISLHELDGVALQNRIDSKYVLTSSQLEALMPIIMQHYQVLDIDGNRIFTYENNYFDTPDLRFYYDHHNGYTQRIKVRSRKYVETGASFFEIKKKEKVERTQKIRQPLTDILYRLDSARQELIDGFSRKNVKNLEVILSNTFQRITFVNNEFTERMTLDFNISFSNATDTKALTDYYVLEIKQPKSTNSPIVNALKLDGIRQRGFSKYIYGVMLLHPRIKKNNFLPLIKNLNKLNGNGRIDHNECL</sequence>
<proteinExistence type="predicted"/>
<accession>A0A4Q1KCI2</accession>
<dbReference type="RefSeq" id="WP_129460615.1">
    <property type="nucleotide sequence ID" value="NZ_SBKN01000001.1"/>
</dbReference>
<dbReference type="EMBL" id="SBKN01000001">
    <property type="protein sequence ID" value="RXR24637.1"/>
    <property type="molecule type" value="Genomic_DNA"/>
</dbReference>
<comment type="caution">
    <text evidence="2">The sequence shown here is derived from an EMBL/GenBank/DDBJ whole genome shotgun (WGS) entry which is preliminary data.</text>
</comment>
<dbReference type="Proteomes" id="UP000289857">
    <property type="component" value="Unassembled WGS sequence"/>
</dbReference>